<organism evidence="1 2">
    <name type="scientific">candidate division WOR-1 bacterium RIFOXYB2_FULL_36_35</name>
    <dbReference type="NCBI Taxonomy" id="1802578"/>
    <lineage>
        <taxon>Bacteria</taxon>
        <taxon>Bacillati</taxon>
        <taxon>Saganbacteria</taxon>
    </lineage>
</organism>
<evidence type="ECO:0000313" key="2">
    <source>
        <dbReference type="Proteomes" id="UP000177905"/>
    </source>
</evidence>
<dbReference type="AlphaFoldDB" id="A0A1F4S3S6"/>
<protein>
    <submittedName>
        <fullName evidence="1">Uncharacterized protein</fullName>
    </submittedName>
</protein>
<name>A0A1F4S3S6_UNCSA</name>
<proteinExistence type="predicted"/>
<accession>A0A1F4S3S6</accession>
<reference evidence="1 2" key="1">
    <citation type="journal article" date="2016" name="Nat. Commun.">
        <title>Thousands of microbial genomes shed light on interconnected biogeochemical processes in an aquifer system.</title>
        <authorList>
            <person name="Anantharaman K."/>
            <person name="Brown C.T."/>
            <person name="Hug L.A."/>
            <person name="Sharon I."/>
            <person name="Castelle C.J."/>
            <person name="Probst A.J."/>
            <person name="Thomas B.C."/>
            <person name="Singh A."/>
            <person name="Wilkins M.J."/>
            <person name="Karaoz U."/>
            <person name="Brodie E.L."/>
            <person name="Williams K.H."/>
            <person name="Hubbard S.S."/>
            <person name="Banfield J.F."/>
        </authorList>
    </citation>
    <scope>NUCLEOTIDE SEQUENCE [LARGE SCALE GENOMIC DNA]</scope>
</reference>
<gene>
    <name evidence="1" type="ORF">A2290_09290</name>
</gene>
<evidence type="ECO:0000313" key="1">
    <source>
        <dbReference type="EMBL" id="OGC15084.1"/>
    </source>
</evidence>
<dbReference type="EMBL" id="MEUA01000026">
    <property type="protein sequence ID" value="OGC15084.1"/>
    <property type="molecule type" value="Genomic_DNA"/>
</dbReference>
<dbReference type="Proteomes" id="UP000177905">
    <property type="component" value="Unassembled WGS sequence"/>
</dbReference>
<comment type="caution">
    <text evidence="1">The sequence shown here is derived from an EMBL/GenBank/DDBJ whole genome shotgun (WGS) entry which is preliminary data.</text>
</comment>
<sequence>MSRKIDWKIAKHIQARYAHLPTYKERELIHRKFMLKSVIPRVKPKAAASLVFLLFSIAKKNGTRATQAIIEKFDFGKALASNSPEVIA</sequence>